<gene>
    <name evidence="2" type="ORF">AB2Z07_09480</name>
    <name evidence="3" type="ORF">SAMN05660830_01888</name>
</gene>
<dbReference type="RefSeq" id="WP_019999962.1">
    <property type="nucleotide sequence ID" value="NZ_CP192219.1"/>
</dbReference>
<reference evidence="2 5" key="2">
    <citation type="submission" date="2024-07" db="EMBL/GenBank/DDBJ databases">
        <title>Active virus-host system and metabolic interactions in a Lokiarchaeon culture.</title>
        <authorList>
            <person name="Ponce Toledo R.I."/>
            <person name="Rodrigues Oliveira T."/>
            <person name="Schleper C."/>
        </authorList>
    </citation>
    <scope>NUCLEOTIDE SEQUENCE [LARGE SCALE GENOMIC DNA]</scope>
    <source>
        <strain evidence="2 5">B35</strain>
    </source>
</reference>
<dbReference type="Proteomes" id="UP001568358">
    <property type="component" value="Unassembled WGS sequence"/>
</dbReference>
<dbReference type="SUPFAM" id="SSF52540">
    <property type="entry name" value="P-loop containing nucleoside triphosphate hydrolases"/>
    <property type="match status" value="1"/>
</dbReference>
<reference evidence="3 4" key="1">
    <citation type="submission" date="2016-11" db="EMBL/GenBank/DDBJ databases">
        <authorList>
            <person name="Varghese N."/>
            <person name="Submissions S."/>
        </authorList>
    </citation>
    <scope>NUCLEOTIDE SEQUENCE [LARGE SCALE GENOMIC DNA]</scope>
    <source>
        <strain evidence="3 4">DSM 17919</strain>
    </source>
</reference>
<dbReference type="Proteomes" id="UP000184001">
    <property type="component" value="Unassembled WGS sequence"/>
</dbReference>
<feature type="domain" description="AAA" evidence="1">
    <location>
        <begin position="128"/>
        <end position="286"/>
    </location>
</feature>
<dbReference type="EMBL" id="JBFSOO010000006">
    <property type="protein sequence ID" value="MEZ6853760.1"/>
    <property type="molecule type" value="Genomic_DNA"/>
</dbReference>
<evidence type="ECO:0000313" key="5">
    <source>
        <dbReference type="Proteomes" id="UP001568358"/>
    </source>
</evidence>
<dbReference type="GO" id="GO:0005829">
    <property type="term" value="C:cytosol"/>
    <property type="evidence" value="ECO:0007669"/>
    <property type="project" value="TreeGrafter"/>
</dbReference>
<dbReference type="GO" id="GO:0005524">
    <property type="term" value="F:ATP binding"/>
    <property type="evidence" value="ECO:0007669"/>
    <property type="project" value="TreeGrafter"/>
</dbReference>
<dbReference type="InterPro" id="IPR025669">
    <property type="entry name" value="AAA_dom"/>
</dbReference>
<protein>
    <submittedName>
        <fullName evidence="3">CobQ/CobB/MinD/ParA nucleotide binding domain-containing protein</fullName>
    </submittedName>
    <submittedName>
        <fullName evidence="2">CpaE family protein</fullName>
    </submittedName>
</protein>
<sequence>MPTIEEALYIKLEACDPAIAGTLHTMLCEISFTHLVNTLEIIKPEVLIIGCTTYSKEITERIVEAKKHNYGAVYVSASQYTTADKHDALVAGARDFFSYPQSKLILERALQDYMATRLVDPSKASRPKVISVMGARGGSGTTSVAVNLAACFAQEGKRVGLFDFSRPYGDVATFLNTPSKRDRRHAVRDLSQMNASFIKSAMYHHSSGILALVAPEITMGAGTVVPETVSATLMAAADAFETIVIDMGSRVDAGLYRVMEMADDSLLITMPTKPCMRSAKRFVETISAGGFENFCKLSLVLTGCIAGNTLSKFEIEKTAGVDCITCLPEDQKGTFIAINDGTPYCLLFPDAPLTVSLKELAALLQQHECPEENKESES</sequence>
<evidence type="ECO:0000313" key="2">
    <source>
        <dbReference type="EMBL" id="MEZ6853760.1"/>
    </source>
</evidence>
<dbReference type="GO" id="GO:0009898">
    <property type="term" value="C:cytoplasmic side of plasma membrane"/>
    <property type="evidence" value="ECO:0007669"/>
    <property type="project" value="TreeGrafter"/>
</dbReference>
<dbReference type="InterPro" id="IPR027417">
    <property type="entry name" value="P-loop_NTPase"/>
</dbReference>
<dbReference type="Gene3D" id="3.40.50.300">
    <property type="entry name" value="P-loop containing nucleotide triphosphate hydrolases"/>
    <property type="match status" value="1"/>
</dbReference>
<dbReference type="GO" id="GO:0051782">
    <property type="term" value="P:negative regulation of cell division"/>
    <property type="evidence" value="ECO:0007669"/>
    <property type="project" value="TreeGrafter"/>
</dbReference>
<name>A0A8G2F974_9BACT</name>
<proteinExistence type="predicted"/>
<dbReference type="InterPro" id="IPR050625">
    <property type="entry name" value="ParA/MinD_ATPase"/>
</dbReference>
<dbReference type="PANTHER" id="PTHR43384:SF13">
    <property type="entry name" value="SLR0110 PROTEIN"/>
    <property type="match status" value="1"/>
</dbReference>
<dbReference type="EMBL" id="FQZR01000004">
    <property type="protein sequence ID" value="SHJ23628.1"/>
    <property type="molecule type" value="Genomic_DNA"/>
</dbReference>
<evidence type="ECO:0000313" key="4">
    <source>
        <dbReference type="Proteomes" id="UP000184001"/>
    </source>
</evidence>
<dbReference type="PANTHER" id="PTHR43384">
    <property type="entry name" value="SEPTUM SITE-DETERMINING PROTEIN MIND HOMOLOG, CHLOROPLASTIC-RELATED"/>
    <property type="match status" value="1"/>
</dbReference>
<dbReference type="GO" id="GO:0016887">
    <property type="term" value="F:ATP hydrolysis activity"/>
    <property type="evidence" value="ECO:0007669"/>
    <property type="project" value="TreeGrafter"/>
</dbReference>
<evidence type="ECO:0000313" key="3">
    <source>
        <dbReference type="EMBL" id="SHJ23628.1"/>
    </source>
</evidence>
<comment type="caution">
    <text evidence="3">The sequence shown here is derived from an EMBL/GenBank/DDBJ whole genome shotgun (WGS) entry which is preliminary data.</text>
</comment>
<organism evidence="3 4">
    <name type="scientific">Halodesulfovibrio aestuarii</name>
    <dbReference type="NCBI Taxonomy" id="126333"/>
    <lineage>
        <taxon>Bacteria</taxon>
        <taxon>Pseudomonadati</taxon>
        <taxon>Thermodesulfobacteriota</taxon>
        <taxon>Desulfovibrionia</taxon>
        <taxon>Desulfovibrionales</taxon>
        <taxon>Desulfovibrionaceae</taxon>
        <taxon>Halodesulfovibrio</taxon>
    </lineage>
</organism>
<evidence type="ECO:0000259" key="1">
    <source>
        <dbReference type="Pfam" id="PF13614"/>
    </source>
</evidence>
<dbReference type="Pfam" id="PF13614">
    <property type="entry name" value="AAA_31"/>
    <property type="match status" value="1"/>
</dbReference>
<accession>A0A8G2F974</accession>
<keyword evidence="5" id="KW-1185">Reference proteome</keyword>
<dbReference type="AlphaFoldDB" id="A0A8G2F974"/>